<proteinExistence type="predicted"/>
<evidence type="ECO:0000313" key="3">
    <source>
        <dbReference type="EMBL" id="CAG2196776.1"/>
    </source>
</evidence>
<feature type="compositionally biased region" description="Polar residues" evidence="1">
    <location>
        <begin position="1"/>
        <end position="12"/>
    </location>
</feature>
<feature type="transmembrane region" description="Helical" evidence="2">
    <location>
        <begin position="174"/>
        <end position="197"/>
    </location>
</feature>
<reference evidence="3" key="1">
    <citation type="submission" date="2021-03" db="EMBL/GenBank/DDBJ databases">
        <authorList>
            <person name="Bekaert M."/>
        </authorList>
    </citation>
    <scope>NUCLEOTIDE SEQUENCE</scope>
</reference>
<comment type="caution">
    <text evidence="3">The sequence shown here is derived from an EMBL/GenBank/DDBJ whole genome shotgun (WGS) entry which is preliminary data.</text>
</comment>
<gene>
    <name evidence="3" type="ORF">MEDL_11634</name>
</gene>
<evidence type="ECO:0000256" key="1">
    <source>
        <dbReference type="SAM" id="MobiDB-lite"/>
    </source>
</evidence>
<keyword evidence="2" id="KW-0472">Membrane</keyword>
<feature type="region of interest" description="Disordered" evidence="1">
    <location>
        <begin position="1"/>
        <end position="20"/>
    </location>
</feature>
<sequence>MNISLDSHQSIAPETVPPRSENVIKDGKMVKLLESHDILVDKDLLRNAISAAKKSQKVGYTLCYKLLSGMFSIPELANSRGQGIGKRKEGDIRPPLKRETVNTLKDQTATEGAELKAAEAGAAPPSVEAKDVAPPPYYGSLFGELKQTKENSDGQVDFVKTCCGPCCGTCCRILGGYVACTVCLGIFLAIPIAMIAVGK</sequence>
<organism evidence="3 4">
    <name type="scientific">Mytilus edulis</name>
    <name type="common">Blue mussel</name>
    <dbReference type="NCBI Taxonomy" id="6550"/>
    <lineage>
        <taxon>Eukaryota</taxon>
        <taxon>Metazoa</taxon>
        <taxon>Spiralia</taxon>
        <taxon>Lophotrochozoa</taxon>
        <taxon>Mollusca</taxon>
        <taxon>Bivalvia</taxon>
        <taxon>Autobranchia</taxon>
        <taxon>Pteriomorphia</taxon>
        <taxon>Mytilida</taxon>
        <taxon>Mytiloidea</taxon>
        <taxon>Mytilidae</taxon>
        <taxon>Mytilinae</taxon>
        <taxon>Mytilus</taxon>
    </lineage>
</organism>
<keyword evidence="2" id="KW-1133">Transmembrane helix</keyword>
<dbReference type="Proteomes" id="UP000683360">
    <property type="component" value="Unassembled WGS sequence"/>
</dbReference>
<evidence type="ECO:0000313" key="4">
    <source>
        <dbReference type="Proteomes" id="UP000683360"/>
    </source>
</evidence>
<keyword evidence="2" id="KW-0812">Transmembrane</keyword>
<dbReference type="EMBL" id="CAJPWZ010000570">
    <property type="protein sequence ID" value="CAG2196776.1"/>
    <property type="molecule type" value="Genomic_DNA"/>
</dbReference>
<protein>
    <submittedName>
        <fullName evidence="3">Uncharacterized protein</fullName>
    </submittedName>
</protein>
<dbReference type="AlphaFoldDB" id="A0A8S3QJ70"/>
<keyword evidence="4" id="KW-1185">Reference proteome</keyword>
<evidence type="ECO:0000256" key="2">
    <source>
        <dbReference type="SAM" id="Phobius"/>
    </source>
</evidence>
<dbReference type="OrthoDB" id="6157510at2759"/>
<accession>A0A8S3QJ70</accession>
<name>A0A8S3QJ70_MYTED</name>